<evidence type="ECO:0000259" key="2">
    <source>
        <dbReference type="Pfam" id="PF04892"/>
    </source>
</evidence>
<dbReference type="OrthoDB" id="2659829at2"/>
<evidence type="ECO:0000313" key="4">
    <source>
        <dbReference type="Proteomes" id="UP000053354"/>
    </source>
</evidence>
<keyword evidence="1" id="KW-1133">Transmembrane helix</keyword>
<name>A0A1B1S326_9BACL</name>
<dbReference type="EMBL" id="CP016540">
    <property type="protein sequence ID" value="ANU27588.1"/>
    <property type="molecule type" value="Genomic_DNA"/>
</dbReference>
<proteinExistence type="predicted"/>
<dbReference type="Proteomes" id="UP000053354">
    <property type="component" value="Chromosome"/>
</dbReference>
<dbReference type="Pfam" id="PF04892">
    <property type="entry name" value="VanZ"/>
    <property type="match status" value="1"/>
</dbReference>
<gene>
    <name evidence="3" type="ORF">I858_011390</name>
</gene>
<feature type="transmembrane region" description="Helical" evidence="1">
    <location>
        <begin position="59"/>
        <end position="78"/>
    </location>
</feature>
<keyword evidence="1" id="KW-0812">Transmembrane</keyword>
<dbReference type="AlphaFoldDB" id="A0A1B1S326"/>
<evidence type="ECO:0000256" key="1">
    <source>
        <dbReference type="SAM" id="Phobius"/>
    </source>
</evidence>
<protein>
    <recommendedName>
        <fullName evidence="2">VanZ-like domain-containing protein</fullName>
    </recommendedName>
</protein>
<dbReference type="InterPro" id="IPR006976">
    <property type="entry name" value="VanZ-like"/>
</dbReference>
<keyword evidence="1" id="KW-0472">Membrane</keyword>
<dbReference type="NCBIfam" id="NF037970">
    <property type="entry name" value="vanZ_1"/>
    <property type="match status" value="1"/>
</dbReference>
<feature type="transmembrane region" description="Helical" evidence="1">
    <location>
        <begin position="87"/>
        <end position="105"/>
    </location>
</feature>
<keyword evidence="4" id="KW-1185">Reference proteome</keyword>
<dbReference type="KEGG" id="pll:I858_011390"/>
<reference evidence="3" key="1">
    <citation type="submission" date="2016-10" db="EMBL/GenBank/DDBJ databases">
        <authorList>
            <person name="See-Too W.S."/>
        </authorList>
    </citation>
    <scope>NUCLEOTIDE SEQUENCE</scope>
    <source>
        <strain evidence="3">L10.15</strain>
    </source>
</reference>
<dbReference type="STRING" id="1302659.I858_011390"/>
<evidence type="ECO:0000313" key="3">
    <source>
        <dbReference type="EMBL" id="ANU27588.1"/>
    </source>
</evidence>
<sequence length="158" mass="18086">MKTKHIPVIFWALCILVATNNFNFQALLFAREINFDLYLFPDFSDLFDLSSIHLDSRLYVFQKIGHVISFAILFWLAARSIGDNTKAIVLCSLFAFFTEVLQLFFHRTGRLTDVLIDIGGIYLAYRLSGYIKEQGGLVPAFWTTLQKIGDVFSDDKSN</sequence>
<accession>A0A1B1S326</accession>
<feature type="domain" description="VanZ-like" evidence="2">
    <location>
        <begin position="11"/>
        <end position="126"/>
    </location>
</feature>
<organism evidence="3 4">
    <name type="scientific">Planococcus versutus</name>
    <dbReference type="NCBI Taxonomy" id="1302659"/>
    <lineage>
        <taxon>Bacteria</taxon>
        <taxon>Bacillati</taxon>
        <taxon>Bacillota</taxon>
        <taxon>Bacilli</taxon>
        <taxon>Bacillales</taxon>
        <taxon>Caryophanaceae</taxon>
        <taxon>Planococcus</taxon>
    </lineage>
</organism>